<feature type="coiled-coil region" evidence="1">
    <location>
        <begin position="428"/>
        <end position="455"/>
    </location>
</feature>
<gene>
    <name evidence="2" type="ordered locus">BURPS1710b_2745</name>
</gene>
<evidence type="ECO:0000313" key="2">
    <source>
        <dbReference type="EMBL" id="ABA48711.1"/>
    </source>
</evidence>
<dbReference type="AlphaFoldDB" id="Q3JQM2"/>
<dbReference type="KEGG" id="bpm:BURPS1710b_2745"/>
<protein>
    <submittedName>
        <fullName evidence="2">Uncharacterized protein</fullName>
    </submittedName>
</protein>
<sequence length="957" mass="108359">MQGAAAPPASASFVENVDSGSGRAARAARALNRHRVGLGRVEVVLRDGVGDDLALDRAFIGERVERRDRDPVAVHLEEVAQRAARVRAAEAVGAEHDVAAVDLAADLVGERADVVGRRDHRALRVLQARLHVRQAARLGRMQQVPALDVMAFARELGEARHAPEIGGDAPVVLQQVRRGDHFVEDRARAEQLHARRLLVGVGLPERVHALDDVGRHVLALRNRRVLVVLVHHRHVVIDVLLLLHHPAQAVLHDDGELVAERRIVAHAVRHRSRPHQRVAVFVLQAFAVERRAARGAAEQETARAHVARRPREIADALEAEHRIEDIERHHDLAVRRVRRRRRDPVAHAARFVDAFLQDLAGFRFLVEHQLIGIFRHILLAFLVPDADLAEQALHAERARFVRHDRHDALAERLVLQQDVQDPHERHRRRDLAAFARALEQRLERVERRHRQRLRLLAALRQIAAERLAVRAHVLEFLRAFVELQVRHVGDHVVGDRQAELVAELLQLLDGQLLLLVRDVHRLAGFAHPVALDRLRKDHRRRALRIARLVERRVDLVRIVAAAVQVPDVVVGPVGDERLQLRRVEEVLAHVRARLRLVRLILAVDGFHHPAHQRARLVAREQRIPAAAPDHLDHVPAGAAELRFELLDDLAVAAHRAVETLQVAVDHEHEVIELLAARHADRAERFRLVGLAVAEERPDLAAFRLHDPARLQVLHEARLIDRHDGTEAHRHGRELPEIRHQPRVRIRRDAVAAHFLAEVVELIFRQAAEQERARVNAGRRMALHEHEIAAVLGGRRVPEVVVADVIERRGRSERRDVAADVRVLARAQHHRDRVPARVRADPVLDVLVARNLRLGFDGNRVDVRGVRGERQVLAVHAREFDLLFDQVVRAAGADRRNHAVERFEPFDGFLRVVVAFGCDVLHHFIRYSGHSRLLGVLELKMAFARRRMPPAATSSRGL</sequence>
<name>Q3JQM2_BURP1</name>
<evidence type="ECO:0000256" key="1">
    <source>
        <dbReference type="SAM" id="Coils"/>
    </source>
</evidence>
<evidence type="ECO:0000313" key="3">
    <source>
        <dbReference type="Proteomes" id="UP000002700"/>
    </source>
</evidence>
<dbReference type="EnsemblBacteria" id="ABA48711">
    <property type="protein sequence ID" value="ABA48711"/>
    <property type="gene ID" value="BURPS1710b_2745"/>
</dbReference>
<dbReference type="HOGENOM" id="CLU_013275_0_0_4"/>
<accession>Q3JQM2</accession>
<keyword evidence="1" id="KW-0175">Coiled coil</keyword>
<organism evidence="2 3">
    <name type="scientific">Burkholderia pseudomallei (strain 1710b)</name>
    <dbReference type="NCBI Taxonomy" id="320372"/>
    <lineage>
        <taxon>Bacteria</taxon>
        <taxon>Pseudomonadati</taxon>
        <taxon>Pseudomonadota</taxon>
        <taxon>Betaproteobacteria</taxon>
        <taxon>Burkholderiales</taxon>
        <taxon>Burkholderiaceae</taxon>
        <taxon>Burkholderia</taxon>
        <taxon>pseudomallei group</taxon>
    </lineage>
</organism>
<reference evidence="2 3" key="1">
    <citation type="submission" date="2005-09" db="EMBL/GenBank/DDBJ databases">
        <authorList>
            <person name="Woods D.E."/>
            <person name="Nierman W.C."/>
        </authorList>
    </citation>
    <scope>NUCLEOTIDE SEQUENCE [LARGE SCALE GENOMIC DNA]</scope>
    <source>
        <strain evidence="2 3">1710b</strain>
    </source>
</reference>
<dbReference type="Proteomes" id="UP000002700">
    <property type="component" value="Chromosome I"/>
</dbReference>
<dbReference type="EMBL" id="CP000124">
    <property type="protein sequence ID" value="ABA48711.1"/>
    <property type="molecule type" value="Genomic_DNA"/>
</dbReference>
<proteinExistence type="predicted"/>